<keyword evidence="16" id="KW-1185">Reference proteome</keyword>
<dbReference type="Proteomes" id="UP000663856">
    <property type="component" value="Unassembled WGS sequence"/>
</dbReference>
<dbReference type="Proteomes" id="UP000681967">
    <property type="component" value="Unassembled WGS sequence"/>
</dbReference>
<dbReference type="Gene3D" id="2.40.440.10">
    <property type="entry name" value="L,D-transpeptidase catalytic domain-like"/>
    <property type="match status" value="1"/>
</dbReference>
<evidence type="ECO:0000256" key="4">
    <source>
        <dbReference type="ARBA" id="ARBA00022984"/>
    </source>
</evidence>
<evidence type="ECO:0000313" key="9">
    <source>
        <dbReference type="EMBL" id="CAF1993386.1"/>
    </source>
</evidence>
<evidence type="ECO:0000256" key="3">
    <source>
        <dbReference type="ARBA" id="ARBA00022960"/>
    </source>
</evidence>
<feature type="domain" description="Tlde1" evidence="6">
    <location>
        <begin position="19"/>
        <end position="101"/>
    </location>
</feature>
<dbReference type="InterPro" id="IPR005490">
    <property type="entry name" value="LD_TPept_cat_dom"/>
</dbReference>
<reference evidence="8" key="1">
    <citation type="submission" date="2021-02" db="EMBL/GenBank/DDBJ databases">
        <authorList>
            <person name="Nowell W R."/>
        </authorList>
    </citation>
    <scope>NUCLEOTIDE SEQUENCE</scope>
</reference>
<comment type="caution">
    <text evidence="8">The sequence shown here is derived from an EMBL/GenBank/DDBJ whole genome shotgun (WGS) entry which is preliminary data.</text>
</comment>
<dbReference type="EMBL" id="CAJNOW010006536">
    <property type="protein sequence ID" value="CAF1488890.1"/>
    <property type="molecule type" value="Genomic_DNA"/>
</dbReference>
<evidence type="ECO:0000313" key="12">
    <source>
        <dbReference type="EMBL" id="CAF4079821.1"/>
    </source>
</evidence>
<evidence type="ECO:0000256" key="2">
    <source>
        <dbReference type="ARBA" id="ARBA00022679"/>
    </source>
</evidence>
<dbReference type="EMBL" id="CAJNOV010017855">
    <property type="protein sequence ID" value="CAF1613246.1"/>
    <property type="molecule type" value="Genomic_DNA"/>
</dbReference>
<dbReference type="GO" id="GO:0016740">
    <property type="term" value="F:transferase activity"/>
    <property type="evidence" value="ECO:0007669"/>
    <property type="project" value="UniProtKB-KW"/>
</dbReference>
<evidence type="ECO:0000259" key="6">
    <source>
        <dbReference type="Pfam" id="PF10908"/>
    </source>
</evidence>
<organism evidence="8 15">
    <name type="scientific">Rotaria magnacalcarata</name>
    <dbReference type="NCBI Taxonomy" id="392030"/>
    <lineage>
        <taxon>Eukaryota</taxon>
        <taxon>Metazoa</taxon>
        <taxon>Spiralia</taxon>
        <taxon>Gnathifera</taxon>
        <taxon>Rotifera</taxon>
        <taxon>Eurotatoria</taxon>
        <taxon>Bdelloidea</taxon>
        <taxon>Philodinida</taxon>
        <taxon>Philodinidae</taxon>
        <taxon>Rotaria</taxon>
    </lineage>
</organism>
<protein>
    <recommendedName>
        <fullName evidence="6">Tlde1 domain-containing protein</fullName>
    </recommendedName>
</protein>
<evidence type="ECO:0000313" key="15">
    <source>
        <dbReference type="Proteomes" id="UP000663855"/>
    </source>
</evidence>
<proteinExistence type="predicted"/>
<evidence type="ECO:0000313" key="16">
    <source>
        <dbReference type="Proteomes" id="UP000663866"/>
    </source>
</evidence>
<dbReference type="Proteomes" id="UP000681720">
    <property type="component" value="Unassembled WGS sequence"/>
</dbReference>
<comment type="pathway">
    <text evidence="1">Cell wall biogenesis; peptidoglycan biosynthesis.</text>
</comment>
<keyword evidence="4" id="KW-0573">Peptidoglycan synthesis</keyword>
<dbReference type="Proteomes" id="UP000663834">
    <property type="component" value="Unassembled WGS sequence"/>
</dbReference>
<dbReference type="EMBL" id="CAJOBJ010185252">
    <property type="protein sequence ID" value="CAF4933298.1"/>
    <property type="molecule type" value="Genomic_DNA"/>
</dbReference>
<dbReference type="EMBL" id="CAJNRE010002810">
    <property type="protein sequence ID" value="CAF1993386.1"/>
    <property type="molecule type" value="Genomic_DNA"/>
</dbReference>
<dbReference type="CDD" id="cd16913">
    <property type="entry name" value="YkuD_like"/>
    <property type="match status" value="1"/>
</dbReference>
<dbReference type="InterPro" id="IPR038063">
    <property type="entry name" value="Transpep_catalytic_dom"/>
</dbReference>
<dbReference type="UniPathway" id="UPA00219"/>
<evidence type="ECO:0000256" key="5">
    <source>
        <dbReference type="ARBA" id="ARBA00023316"/>
    </source>
</evidence>
<dbReference type="GO" id="GO:0071555">
    <property type="term" value="P:cell wall organization"/>
    <property type="evidence" value="ECO:0007669"/>
    <property type="project" value="UniProtKB-KW"/>
</dbReference>
<dbReference type="EMBL" id="CAJOBI010349919">
    <property type="protein sequence ID" value="CAF5220523.1"/>
    <property type="molecule type" value="Genomic_DNA"/>
</dbReference>
<dbReference type="Pfam" id="PF10908">
    <property type="entry name" value="Tlde1_dom"/>
    <property type="match status" value="1"/>
</dbReference>
<dbReference type="AlphaFoldDB" id="A0A816BSB5"/>
<evidence type="ECO:0000256" key="1">
    <source>
        <dbReference type="ARBA" id="ARBA00004752"/>
    </source>
</evidence>
<dbReference type="GO" id="GO:0008360">
    <property type="term" value="P:regulation of cell shape"/>
    <property type="evidence" value="ECO:0007669"/>
    <property type="project" value="UniProtKB-KW"/>
</dbReference>
<sequence length="116" mass="12106">MATFSQSTGKFITSDGTCYNGYSGNREGLNNSIKESVAFVGPIPQGEYTVTGSNTSKGPTTLVLTPAKSNIMYGRSGFLIHGDNSKGDNSASHGCIIVGPAARKKLSIGDKIKVTE</sequence>
<gene>
    <name evidence="11" type="ORF">BYL167_LOCUS9409</name>
    <name evidence="8" type="ORF">CJN711_LOCUS36795</name>
    <name evidence="13" type="ORF">GIL414_LOCUS53421</name>
    <name evidence="7" type="ORF">KQP761_LOCUS13990</name>
    <name evidence="9" type="ORF">MBJ925_LOCUS7892</name>
    <name evidence="12" type="ORF">OVN521_LOCUS19702</name>
    <name evidence="14" type="ORF">SMN809_LOCUS81934</name>
    <name evidence="10" type="ORF">WKI299_LOCUS27090</name>
</gene>
<evidence type="ECO:0000313" key="11">
    <source>
        <dbReference type="EMBL" id="CAF3919287.1"/>
    </source>
</evidence>
<dbReference type="Proteomes" id="UP000676336">
    <property type="component" value="Unassembled WGS sequence"/>
</dbReference>
<dbReference type="InterPro" id="IPR021225">
    <property type="entry name" value="Tlde1_dom"/>
</dbReference>
<keyword evidence="2" id="KW-0808">Transferase</keyword>
<evidence type="ECO:0000313" key="7">
    <source>
        <dbReference type="EMBL" id="CAF1488890.1"/>
    </source>
</evidence>
<dbReference type="Proteomes" id="UP000663824">
    <property type="component" value="Unassembled WGS sequence"/>
</dbReference>
<evidence type="ECO:0000313" key="13">
    <source>
        <dbReference type="EMBL" id="CAF4933298.1"/>
    </source>
</evidence>
<dbReference type="OrthoDB" id="10039175at2759"/>
<dbReference type="EMBL" id="CAJOBG010003765">
    <property type="protein sequence ID" value="CAF4079821.1"/>
    <property type="molecule type" value="Genomic_DNA"/>
</dbReference>
<dbReference type="EMBL" id="CAJOBH010002701">
    <property type="protein sequence ID" value="CAF3919287.1"/>
    <property type="molecule type" value="Genomic_DNA"/>
</dbReference>
<evidence type="ECO:0000313" key="8">
    <source>
        <dbReference type="EMBL" id="CAF1613246.1"/>
    </source>
</evidence>
<dbReference type="Proteomes" id="UP000663866">
    <property type="component" value="Unassembled WGS sequence"/>
</dbReference>
<dbReference type="Proteomes" id="UP000663855">
    <property type="component" value="Unassembled WGS sequence"/>
</dbReference>
<evidence type="ECO:0000313" key="14">
    <source>
        <dbReference type="EMBL" id="CAF5220523.1"/>
    </source>
</evidence>
<evidence type="ECO:0000313" key="10">
    <source>
        <dbReference type="EMBL" id="CAF2134933.1"/>
    </source>
</evidence>
<name>A0A816BSB5_9BILA</name>
<keyword evidence="3" id="KW-0133">Cell shape</keyword>
<keyword evidence="5" id="KW-0961">Cell wall biogenesis/degradation</keyword>
<accession>A0A816BSB5</accession>
<dbReference type="EMBL" id="CAJNRF010011770">
    <property type="protein sequence ID" value="CAF2134933.1"/>
    <property type="molecule type" value="Genomic_DNA"/>
</dbReference>